<sequence length="598" mass="62942">MQQLLVAGRYRLLELVGSGGMGRVWLARDEMLHRDVAVKEVVPPNWLDEAERDELRLRTLREARTAARLNHPNVVRLYDVVHDRDSPWIVMEYVPSRSVQQILTTEGPLEPGRVAGIGLAVLAALRAAHAAGVLHRDVKPHNVLVADDGRVMLTDFGLATFDGGDGLMTGPGLVFGSPQFVAPERAREGVSDPRTDLWSLGATLYAAVEGQSPYARSTAMATLSALATEPPDPVRRAGPLRPVLEGLLQRDPWRRLTAVEAERLLRAALAAADVGLPLAGRRPEAIDPPASHHTRPAAPDAGTRPGGVPAAALPASWETGRPAAGDAPTPTNAPTPTDAPAGGGGKRAAGPPAPGDAVVPWAAAAPAPVVPRRRGGTRRRRQGLVAVAVASTLLVGAGIAAALRGGGDRASPSPGGGGGATAVRPVAFPCGTPAPADATPVPSVPPPTGEPALVAGWTWYEDATGFRIAAPARWLRFTDGPVTCFREPGGGRVLSVAPGVAPADPVAHWRAEERRLTGDGALPGYRRVDISRLDMFRGGALWECSWLNAAGVQVHTARLIVAVAAGRAYTVSWLTEEFDWQVNATYFLMIRQSFRPAA</sequence>
<dbReference type="EC" id="2.7.11.1" evidence="1"/>
<dbReference type="PROSITE" id="PS00107">
    <property type="entry name" value="PROTEIN_KINASE_ATP"/>
    <property type="match status" value="1"/>
</dbReference>
<evidence type="ECO:0000313" key="10">
    <source>
        <dbReference type="EMBL" id="TWG26960.1"/>
    </source>
</evidence>
<dbReference type="Pfam" id="PF00069">
    <property type="entry name" value="Pkinase"/>
    <property type="match status" value="1"/>
</dbReference>
<dbReference type="InterPro" id="IPR000719">
    <property type="entry name" value="Prot_kinase_dom"/>
</dbReference>
<gene>
    <name evidence="10" type="ORF">FHX75_1194</name>
</gene>
<evidence type="ECO:0000256" key="2">
    <source>
        <dbReference type="ARBA" id="ARBA00022527"/>
    </source>
</evidence>
<dbReference type="PANTHER" id="PTHR43289">
    <property type="entry name" value="MITOGEN-ACTIVATED PROTEIN KINASE KINASE KINASE 20-RELATED"/>
    <property type="match status" value="1"/>
</dbReference>
<dbReference type="PROSITE" id="PS00108">
    <property type="entry name" value="PROTEIN_KINASE_ST"/>
    <property type="match status" value="1"/>
</dbReference>
<keyword evidence="5 10" id="KW-0418">Kinase</keyword>
<dbReference type="SMART" id="SM00220">
    <property type="entry name" value="S_TKc"/>
    <property type="match status" value="1"/>
</dbReference>
<dbReference type="Gene3D" id="3.30.200.20">
    <property type="entry name" value="Phosphorylase Kinase, domain 1"/>
    <property type="match status" value="1"/>
</dbReference>
<comment type="caution">
    <text evidence="10">The sequence shown here is derived from an EMBL/GenBank/DDBJ whole genome shotgun (WGS) entry which is preliminary data.</text>
</comment>
<dbReference type="GO" id="GO:0005524">
    <property type="term" value="F:ATP binding"/>
    <property type="evidence" value="ECO:0007669"/>
    <property type="project" value="UniProtKB-UniRule"/>
</dbReference>
<name>A0A561WSW3_9ACTN</name>
<dbReference type="InterPro" id="IPR011009">
    <property type="entry name" value="Kinase-like_dom_sf"/>
</dbReference>
<proteinExistence type="predicted"/>
<dbReference type="InterPro" id="IPR017441">
    <property type="entry name" value="Protein_kinase_ATP_BS"/>
</dbReference>
<organism evidence="10 11">
    <name type="scientific">Micromonospora palomenae</name>
    <dbReference type="NCBI Taxonomy" id="1461247"/>
    <lineage>
        <taxon>Bacteria</taxon>
        <taxon>Bacillati</taxon>
        <taxon>Actinomycetota</taxon>
        <taxon>Actinomycetes</taxon>
        <taxon>Micromonosporales</taxon>
        <taxon>Micromonosporaceae</taxon>
        <taxon>Micromonospora</taxon>
    </lineage>
</organism>
<dbReference type="PANTHER" id="PTHR43289:SF6">
    <property type="entry name" value="SERINE_THREONINE-PROTEIN KINASE NEKL-3"/>
    <property type="match status" value="1"/>
</dbReference>
<accession>A0A561WSW3</accession>
<reference evidence="10 11" key="1">
    <citation type="submission" date="2019-06" db="EMBL/GenBank/DDBJ databases">
        <title>Sequencing the genomes of 1000 actinobacteria strains.</title>
        <authorList>
            <person name="Klenk H.-P."/>
        </authorList>
    </citation>
    <scope>NUCLEOTIDE SEQUENCE [LARGE SCALE GENOMIC DNA]</scope>
    <source>
        <strain evidence="10 11">DSM 102131</strain>
    </source>
</reference>
<keyword evidence="2 10" id="KW-0723">Serine/threonine-protein kinase</keyword>
<dbReference type="SUPFAM" id="SSF56112">
    <property type="entry name" value="Protein kinase-like (PK-like)"/>
    <property type="match status" value="1"/>
</dbReference>
<dbReference type="EMBL" id="VIXA01000001">
    <property type="protein sequence ID" value="TWG26960.1"/>
    <property type="molecule type" value="Genomic_DNA"/>
</dbReference>
<evidence type="ECO:0000259" key="9">
    <source>
        <dbReference type="PROSITE" id="PS50011"/>
    </source>
</evidence>
<keyword evidence="11" id="KW-1185">Reference proteome</keyword>
<dbReference type="Proteomes" id="UP000319927">
    <property type="component" value="Unassembled WGS sequence"/>
</dbReference>
<evidence type="ECO:0000256" key="1">
    <source>
        <dbReference type="ARBA" id="ARBA00012513"/>
    </source>
</evidence>
<dbReference type="CDD" id="cd14014">
    <property type="entry name" value="STKc_PknB_like"/>
    <property type="match status" value="1"/>
</dbReference>
<evidence type="ECO:0000256" key="8">
    <source>
        <dbReference type="SAM" id="MobiDB-lite"/>
    </source>
</evidence>
<evidence type="ECO:0000256" key="6">
    <source>
        <dbReference type="ARBA" id="ARBA00022840"/>
    </source>
</evidence>
<feature type="binding site" evidence="7">
    <location>
        <position position="39"/>
    </location>
    <ligand>
        <name>ATP</name>
        <dbReference type="ChEBI" id="CHEBI:30616"/>
    </ligand>
</feature>
<dbReference type="Gene3D" id="1.10.510.10">
    <property type="entry name" value="Transferase(Phosphotransferase) domain 1"/>
    <property type="match status" value="1"/>
</dbReference>
<dbReference type="AlphaFoldDB" id="A0A561WSW3"/>
<dbReference type="RefSeq" id="WP_246157473.1">
    <property type="nucleotide sequence ID" value="NZ_VIXA01000001.1"/>
</dbReference>
<keyword evidence="3" id="KW-0808">Transferase</keyword>
<feature type="compositionally biased region" description="Low complexity" evidence="8">
    <location>
        <begin position="322"/>
        <end position="340"/>
    </location>
</feature>
<evidence type="ECO:0000256" key="4">
    <source>
        <dbReference type="ARBA" id="ARBA00022741"/>
    </source>
</evidence>
<dbReference type="PROSITE" id="PS50011">
    <property type="entry name" value="PROTEIN_KINASE_DOM"/>
    <property type="match status" value="1"/>
</dbReference>
<dbReference type="InterPro" id="IPR008271">
    <property type="entry name" value="Ser/Thr_kinase_AS"/>
</dbReference>
<evidence type="ECO:0000256" key="3">
    <source>
        <dbReference type="ARBA" id="ARBA00022679"/>
    </source>
</evidence>
<evidence type="ECO:0000256" key="7">
    <source>
        <dbReference type="PROSITE-ProRule" id="PRU10141"/>
    </source>
</evidence>
<keyword evidence="4 7" id="KW-0547">Nucleotide-binding</keyword>
<feature type="region of interest" description="Disordered" evidence="8">
    <location>
        <begin position="280"/>
        <end position="353"/>
    </location>
</feature>
<keyword evidence="6 7" id="KW-0067">ATP-binding</keyword>
<feature type="domain" description="Protein kinase" evidence="9">
    <location>
        <begin position="10"/>
        <end position="269"/>
    </location>
</feature>
<evidence type="ECO:0000313" key="11">
    <source>
        <dbReference type="Proteomes" id="UP000319927"/>
    </source>
</evidence>
<dbReference type="GO" id="GO:0004674">
    <property type="term" value="F:protein serine/threonine kinase activity"/>
    <property type="evidence" value="ECO:0007669"/>
    <property type="project" value="UniProtKB-KW"/>
</dbReference>
<evidence type="ECO:0000256" key="5">
    <source>
        <dbReference type="ARBA" id="ARBA00022777"/>
    </source>
</evidence>
<protein>
    <recommendedName>
        <fullName evidence="1">non-specific serine/threonine protein kinase</fullName>
        <ecNumber evidence="1">2.7.11.1</ecNumber>
    </recommendedName>
</protein>